<dbReference type="EMBL" id="DS499598">
    <property type="protein sequence ID" value="EDP50651.1"/>
    <property type="molecule type" value="Genomic_DNA"/>
</dbReference>
<dbReference type="Gene3D" id="3.60.21.70">
    <property type="entry name" value="PhoD-like phosphatase"/>
    <property type="match status" value="1"/>
</dbReference>
<feature type="compositionally biased region" description="Pro residues" evidence="1">
    <location>
        <begin position="1111"/>
        <end position="1126"/>
    </location>
</feature>
<feature type="compositionally biased region" description="Polar residues" evidence="1">
    <location>
        <begin position="232"/>
        <end position="242"/>
    </location>
</feature>
<dbReference type="OrthoDB" id="9999821at2759"/>
<dbReference type="CDD" id="cd07389">
    <property type="entry name" value="MPP_PhoD"/>
    <property type="match status" value="1"/>
</dbReference>
<evidence type="ECO:0000259" key="2">
    <source>
        <dbReference type="Pfam" id="PF19050"/>
    </source>
</evidence>
<dbReference type="PANTHER" id="PTHR46689:SF1">
    <property type="entry name" value="PHOD-LIKE PHOSPHATASE DOMAIN-CONTAINING PROTEIN"/>
    <property type="match status" value="1"/>
</dbReference>
<dbReference type="PhylomeDB" id="B0Y4Q2"/>
<proteinExistence type="predicted"/>
<dbReference type="PANTHER" id="PTHR46689">
    <property type="entry name" value="MEMBRANE PROTEIN, PUTATIVE-RELATED"/>
    <property type="match status" value="1"/>
</dbReference>
<keyword evidence="4" id="KW-1185">Reference proteome</keyword>
<gene>
    <name evidence="3" type="ORF">AFUB_069880</name>
</gene>
<feature type="compositionally biased region" description="Polar residues" evidence="1">
    <location>
        <begin position="112"/>
        <end position="124"/>
    </location>
</feature>
<feature type="region of interest" description="Disordered" evidence="1">
    <location>
        <begin position="1228"/>
        <end position="1262"/>
    </location>
</feature>
<dbReference type="Pfam" id="PF19050">
    <property type="entry name" value="PhoD_2"/>
    <property type="match status" value="2"/>
</dbReference>
<dbReference type="Proteomes" id="UP000001699">
    <property type="component" value="Unassembled WGS sequence"/>
</dbReference>
<dbReference type="HOGENOM" id="CLU_000998_2_1_1"/>
<feature type="region of interest" description="Disordered" evidence="1">
    <location>
        <begin position="1"/>
        <end position="175"/>
    </location>
</feature>
<sequence length="1438" mass="159558">MATTAYRRPIGRDSMSPQMSPNETQHHDDNIGTVHRDYLHDDKPMLRNQNPEISHGPSHPYRSNSTATQRRQVSSSFSARAQNGRERNIIPPEDYLTSTSPSIKGNGAPTRRPTNPESAASGSARQMEDGKATSPVDSVNQISPLSRSSTLRSSPKKQHEFAPDRSPLQKLEVTLSGISKEEKRARALEAEMKLKERLARQQMEAENRNASLTQPADSNSAAGTIGRRMPQQLGSQRDASQGEQEKRSQKTKHSIDQSSVHRGHEATIPREQGVPGQAKSSAQKPGPPPQSVAPEMQASNTSNSKPLAVPILSHGSVPRRSVSGTNGPGGHAQNTARYPNSTRDGRDFSAVPEPSQKDHAMPSVTQMAHLQPNAGARAQQSRPPQQGLGGNQPYAQGIASQQPEHLIANTHKAALNDVSQDESGLRTKPKRNTVSFNVPPPTPPPLSEWKNAPVARLGASDFDFQLLDVDRGKAWWEGGGSNRRKSRALPSAYQKPAQKLTGLKRVRIDGPNGPFDKETWRGSVMIVTKDSRSSYESPPTLRLFSQPMDLLPPPPVEVSDAQLAPEYVDPTAGLMKLGRDGRPLYVKPIDHTEEGVDLSFVENDDGVYEMSPSNLDYSSDGVKQSIPANRLHSVDGETVGAYKEIPGARLYADSARDVTFWRFNIEIELGETQQRIAYRLNHGPALGFWVPARGQSMNIMFYSCNGFSLGVDSNKFCGPDPLWRDVLNEHQTSPFHVMIGGGDQISNDRVMLDSPRFQEWIKVKNLTDKYDMPFDPEFRAEIESFYLENYSAWFSQGLFSLANSQIPMVNIWNDHDIIEGFGSYPDEFMATPVISGLGRIAFKYYLLFQHHSLTEETEADEPSWLLGAQLGPYINQRSRNVFMSLGKEVAFLGLDCRTERLSDEILSEQTCDLIWDRCHREIVRGETKHLLVLSSVPVAYPRMAMLKNILNSRKSLGKAGFFGGFVNKNGSKVEIFDDHWTAKHHKVERTYLLEDLQDLAAAKSVRVTILSGDVHLAAIGQFYSNPKLNLPKDKDYRYMPNVISSAIADMPETEMVSDMLNKRNHVHHLDTNTDEDMIPIFTHDVNNKSRNNKRLLPRRNWCAIREYQPGSTPPGSPESEEVPPPAEESRPGILQRTLSLGRGDRPQGGLLRQRSLRGPPPAEEPRPGKLQRTLSLGRGDRPQGGLLRRLSLRGPPPTREFNLGNAPGRSTSMDGPFPPAEADGGYFPAPAPEFRPGPFHRRPTSLSQKAAKKAAKSGDDGVGAYVNLEKGLAITLNLELNPQDPSGITTPYKLLVPMLRYDGTDYDPPANPVAKGWKKWLAVGRKKERGFAKEGPGDVEDTDYDDDPDYEEDYTGSDLDEPGERLPQNTGHMGASPAHAPVRGPVSDWPEETMKRKKKWFGRLIIDEWISVAAFFLQHPRMARMIGLGHFRLLSMGT</sequence>
<feature type="compositionally biased region" description="Basic and acidic residues" evidence="1">
    <location>
        <begin position="24"/>
        <end position="45"/>
    </location>
</feature>
<dbReference type="InterPro" id="IPR043904">
    <property type="entry name" value="PhoD_2-like"/>
</dbReference>
<evidence type="ECO:0000256" key="1">
    <source>
        <dbReference type="SAM" id="MobiDB-lite"/>
    </source>
</evidence>
<feature type="compositionally biased region" description="Polar residues" evidence="1">
    <location>
        <begin position="332"/>
        <end position="342"/>
    </location>
</feature>
<dbReference type="InterPro" id="IPR038607">
    <property type="entry name" value="PhoD-like_sf"/>
</dbReference>
<dbReference type="InterPro" id="IPR018946">
    <property type="entry name" value="PhoD-like_MPP"/>
</dbReference>
<organism evidence="3 4">
    <name type="scientific">Aspergillus fumigatus (strain CBS 144.89 / FGSC A1163 / CEA10)</name>
    <name type="common">Neosartorya fumigata</name>
    <dbReference type="NCBI Taxonomy" id="451804"/>
    <lineage>
        <taxon>Eukaryota</taxon>
        <taxon>Fungi</taxon>
        <taxon>Dikarya</taxon>
        <taxon>Ascomycota</taxon>
        <taxon>Pezizomycotina</taxon>
        <taxon>Eurotiomycetes</taxon>
        <taxon>Eurotiomycetidae</taxon>
        <taxon>Eurotiales</taxon>
        <taxon>Aspergillaceae</taxon>
        <taxon>Aspergillus</taxon>
        <taxon>Aspergillus subgen. Fumigati</taxon>
    </lineage>
</organism>
<reference evidence="3 4" key="1">
    <citation type="journal article" date="2008" name="PLoS Genet.">
        <title>Genomic islands in the pathogenic filamentous fungus Aspergillus fumigatus.</title>
        <authorList>
            <person name="Fedorova N.D."/>
            <person name="Khaldi N."/>
            <person name="Joardar V.S."/>
            <person name="Maiti R."/>
            <person name="Amedeo P."/>
            <person name="Anderson M.J."/>
            <person name="Crabtree J."/>
            <person name="Silva J.C."/>
            <person name="Badger J.H."/>
            <person name="Albarraq A."/>
            <person name="Angiuoli S."/>
            <person name="Bussey H."/>
            <person name="Bowyer P."/>
            <person name="Cotty P.J."/>
            <person name="Dyer P.S."/>
            <person name="Egan A."/>
            <person name="Galens K."/>
            <person name="Fraser-Liggett C.M."/>
            <person name="Haas B.J."/>
            <person name="Inman J.M."/>
            <person name="Kent R."/>
            <person name="Lemieux S."/>
            <person name="Malavazi I."/>
            <person name="Orvis J."/>
            <person name="Roemer T."/>
            <person name="Ronning C.M."/>
            <person name="Sundaram J.P."/>
            <person name="Sutton G."/>
            <person name="Turner G."/>
            <person name="Venter J.C."/>
            <person name="White O.R."/>
            <person name="Whitty B.R."/>
            <person name="Youngman P."/>
            <person name="Wolfe K.H."/>
            <person name="Goldman G.H."/>
            <person name="Wortman J.R."/>
            <person name="Jiang B."/>
            <person name="Denning D.W."/>
            <person name="Nierman W.C."/>
        </authorList>
    </citation>
    <scope>NUCLEOTIDE SEQUENCE [LARGE SCALE GENOMIC DNA]</scope>
    <source>
        <strain evidence="4">CBS 144.89 / FGSC A1163 / CEA10</strain>
    </source>
</reference>
<feature type="domain" description="PhoD-like phosphatase" evidence="2">
    <location>
        <begin position="696"/>
        <end position="951"/>
    </location>
</feature>
<evidence type="ECO:0000313" key="4">
    <source>
        <dbReference type="Proteomes" id="UP000001699"/>
    </source>
</evidence>
<name>B0Y4Q2_ASPFC</name>
<feature type="compositionally biased region" description="Low complexity" evidence="1">
    <location>
        <begin position="1183"/>
        <end position="1193"/>
    </location>
</feature>
<feature type="compositionally biased region" description="Low complexity" evidence="1">
    <location>
        <begin position="143"/>
        <end position="153"/>
    </location>
</feature>
<feature type="compositionally biased region" description="Polar residues" evidence="1">
    <location>
        <begin position="61"/>
        <end position="81"/>
    </location>
</feature>
<feature type="domain" description="PhoD-like phosphatase" evidence="2">
    <location>
        <begin position="953"/>
        <end position="1110"/>
    </location>
</feature>
<feature type="region of interest" description="Disordered" evidence="1">
    <location>
        <begin position="416"/>
        <end position="448"/>
    </location>
</feature>
<feature type="compositionally biased region" description="Polar residues" evidence="1">
    <location>
        <begin position="208"/>
        <end position="222"/>
    </location>
</feature>
<protein>
    <recommendedName>
        <fullName evidence="2">PhoD-like phosphatase domain-containing protein</fullName>
    </recommendedName>
</protein>
<dbReference type="GO" id="GO:0016020">
    <property type="term" value="C:membrane"/>
    <property type="evidence" value="ECO:0007669"/>
    <property type="project" value="TreeGrafter"/>
</dbReference>
<feature type="region of interest" description="Disordered" evidence="1">
    <location>
        <begin position="199"/>
        <end position="396"/>
    </location>
</feature>
<feature type="compositionally biased region" description="Acidic residues" evidence="1">
    <location>
        <begin position="1337"/>
        <end position="1361"/>
    </location>
</feature>
<feature type="region of interest" description="Disordered" evidence="1">
    <location>
        <begin position="1329"/>
        <end position="1389"/>
    </location>
</feature>
<feature type="region of interest" description="Disordered" evidence="1">
    <location>
        <begin position="1106"/>
        <end position="1216"/>
    </location>
</feature>
<accession>B0Y4Q2</accession>
<evidence type="ECO:0000313" key="3">
    <source>
        <dbReference type="EMBL" id="EDP50651.1"/>
    </source>
</evidence>